<dbReference type="GO" id="GO:0009639">
    <property type="term" value="P:response to red or far red light"/>
    <property type="evidence" value="ECO:0007669"/>
    <property type="project" value="InterPro"/>
</dbReference>
<evidence type="ECO:0000259" key="2">
    <source>
        <dbReference type="Pfam" id="PF04859"/>
    </source>
</evidence>
<reference evidence="4 5" key="1">
    <citation type="submission" date="2020-06" db="EMBL/GenBank/DDBJ databases">
        <title>Transcriptomic and genomic resources for Thalictrum thalictroides and T. hernandezii: Facilitating candidate gene discovery in an emerging model plant lineage.</title>
        <authorList>
            <person name="Arias T."/>
            <person name="Riano-Pachon D.M."/>
            <person name="Di Stilio V.S."/>
        </authorList>
    </citation>
    <scope>NUCLEOTIDE SEQUENCE [LARGE SCALE GENOMIC DNA]</scope>
    <source>
        <strain evidence="5">cv. WT478/WT964</strain>
        <tissue evidence="4">Leaves</tissue>
    </source>
</reference>
<keyword evidence="5" id="KW-1185">Reference proteome</keyword>
<evidence type="ECO:0000256" key="1">
    <source>
        <dbReference type="SAM" id="Coils"/>
    </source>
</evidence>
<dbReference type="OrthoDB" id="1915848at2759"/>
<dbReference type="GO" id="GO:0009959">
    <property type="term" value="P:negative gravitropism"/>
    <property type="evidence" value="ECO:0007669"/>
    <property type="project" value="InterPro"/>
</dbReference>
<keyword evidence="1" id="KW-0175">Coiled coil</keyword>
<dbReference type="InterPro" id="IPR056813">
    <property type="entry name" value="GIL1_IRKI_C"/>
</dbReference>
<proteinExistence type="predicted"/>
<organism evidence="4 5">
    <name type="scientific">Thalictrum thalictroides</name>
    <name type="common">Rue-anemone</name>
    <name type="synonym">Anemone thalictroides</name>
    <dbReference type="NCBI Taxonomy" id="46969"/>
    <lineage>
        <taxon>Eukaryota</taxon>
        <taxon>Viridiplantae</taxon>
        <taxon>Streptophyta</taxon>
        <taxon>Embryophyta</taxon>
        <taxon>Tracheophyta</taxon>
        <taxon>Spermatophyta</taxon>
        <taxon>Magnoliopsida</taxon>
        <taxon>Ranunculales</taxon>
        <taxon>Ranunculaceae</taxon>
        <taxon>Thalictroideae</taxon>
        <taxon>Thalictrum</taxon>
    </lineage>
</organism>
<dbReference type="InterPro" id="IPR006943">
    <property type="entry name" value="DUF641_pln"/>
</dbReference>
<dbReference type="InterPro" id="IPR040225">
    <property type="entry name" value="GIL1-like"/>
</dbReference>
<evidence type="ECO:0000313" key="5">
    <source>
        <dbReference type="Proteomes" id="UP000554482"/>
    </source>
</evidence>
<dbReference type="AlphaFoldDB" id="A0A7J6WER1"/>
<protein>
    <submittedName>
        <fullName evidence="4">Gravitropic in the light</fullName>
    </submittedName>
</protein>
<feature type="coiled-coil region" evidence="1">
    <location>
        <begin position="159"/>
        <end position="190"/>
    </location>
</feature>
<feature type="domain" description="GIL1/IRKI C-terminal" evidence="3">
    <location>
        <begin position="415"/>
        <end position="466"/>
    </location>
</feature>
<evidence type="ECO:0000313" key="4">
    <source>
        <dbReference type="EMBL" id="KAF5194885.1"/>
    </source>
</evidence>
<accession>A0A7J6WER1</accession>
<gene>
    <name evidence="4" type="ORF">FRX31_015524</name>
</gene>
<evidence type="ECO:0000259" key="3">
    <source>
        <dbReference type="Pfam" id="PF24994"/>
    </source>
</evidence>
<comment type="caution">
    <text evidence="4">The sequence shown here is derived from an EMBL/GenBank/DDBJ whole genome shotgun (WGS) entry which is preliminary data.</text>
</comment>
<feature type="domain" description="DUF641" evidence="2">
    <location>
        <begin position="83"/>
        <end position="211"/>
    </location>
</feature>
<sequence>MPDMDPSTKQPQISEMFQKFALAFKTKTIEFFAEEDEEEVETLIGEDFETLSLLDSAEENITGQRVVVIKPDSTTTPTSIHLPQTLISSVFATISSFEASYVQLQTAHSPFNAENIESADRLVISHLQKLSDMKKWYKEFRKTACPNLLCPNLSVGSHLEAQVQENQSLLRTLEMLVNRLQLEIDSKDAEVLIMKQKLKKSVELNSKLSKRLPKCKVDSFTIKRDKLLSITAFDSVLRYVCKSCHRFTKILIDLMKKVGWDLDSAANSVYPDVEYEKIGHNQYAFLSYVCLGMFQGFDSAGFGLKEDEFECKASDYVVEKNKRFLRQFVEHATGDAIEILNNDSNGCFARFCELKYQKLVHPTMECSLFKSLDQNDLVLSLWRSSAAFYQTFVDMASSVWMLHKLAFSFDPIIEIFQVERGVDFSMIYMENVTGKAVTSDKTRLKVAFTVIPGFKIGRTIIQSQVYLKGAKIVE</sequence>
<dbReference type="PANTHER" id="PTHR31161">
    <property type="entry name" value="PROTEIN GRAVITROPIC IN THE LIGHT 1"/>
    <property type="match status" value="1"/>
</dbReference>
<dbReference type="EMBL" id="JABWDY010018137">
    <property type="protein sequence ID" value="KAF5194885.1"/>
    <property type="molecule type" value="Genomic_DNA"/>
</dbReference>
<dbReference type="Pfam" id="PF04859">
    <property type="entry name" value="DUF641"/>
    <property type="match status" value="1"/>
</dbReference>
<dbReference type="Proteomes" id="UP000554482">
    <property type="component" value="Unassembled WGS sequence"/>
</dbReference>
<dbReference type="Pfam" id="PF24994">
    <property type="entry name" value="GIL1_IRKI_C"/>
    <property type="match status" value="1"/>
</dbReference>
<name>A0A7J6WER1_THATH</name>